<evidence type="ECO:0000256" key="1">
    <source>
        <dbReference type="ARBA" id="ARBA00022603"/>
    </source>
</evidence>
<dbReference type="PANTHER" id="PTHR43542:SF1">
    <property type="entry name" value="METHYLTRANSFERASE"/>
    <property type="match status" value="1"/>
</dbReference>
<dbReference type="EC" id="2.1.1.171" evidence="3"/>
<evidence type="ECO:0000313" key="3">
    <source>
        <dbReference type="EMBL" id="MBW4709451.1"/>
    </source>
</evidence>
<sequence length="205" mass="22173">MSRPCTCRGSFCGSEAALAGVRIIAGQFRGTALASVGKGDKAAHLRPTTDRVRESLFSVLTHHDVIANARVLDLFAGTGALGFEALSRGAAHVSFVDDGRVAQKLIRQNITKLRVAAQTQLIQRDAARLPPCTTDPFDLVFLDPPYGKHLGEKALEAALTKGWLREDAIIVWEEARPMPAPDGFELVDQRRYGETHVTLLSKSGA</sequence>
<dbReference type="PIRSF" id="PIRSF004553">
    <property type="entry name" value="CHP00095"/>
    <property type="match status" value="1"/>
</dbReference>
<dbReference type="EMBL" id="JAHXDN010000004">
    <property type="protein sequence ID" value="MBW4709451.1"/>
    <property type="molecule type" value="Genomic_DNA"/>
</dbReference>
<keyword evidence="2 3" id="KW-0808">Transferase</keyword>
<dbReference type="NCBIfam" id="TIGR00095">
    <property type="entry name" value="16S rRNA (guanine(966)-N(2))-methyltransferase RsmD"/>
    <property type="match status" value="1"/>
</dbReference>
<evidence type="ECO:0000256" key="2">
    <source>
        <dbReference type="ARBA" id="ARBA00022679"/>
    </source>
</evidence>
<dbReference type="Pfam" id="PF03602">
    <property type="entry name" value="Cons_hypoth95"/>
    <property type="match status" value="1"/>
</dbReference>
<proteinExistence type="predicted"/>
<dbReference type="CDD" id="cd02440">
    <property type="entry name" value="AdoMet_MTases"/>
    <property type="match status" value="1"/>
</dbReference>
<dbReference type="GO" id="GO:0052913">
    <property type="term" value="F:16S rRNA (guanine(966)-N(2))-methyltransferase activity"/>
    <property type="evidence" value="ECO:0007669"/>
    <property type="project" value="UniProtKB-EC"/>
</dbReference>
<dbReference type="InterPro" id="IPR002052">
    <property type="entry name" value="DNA_methylase_N6_adenine_CS"/>
</dbReference>
<dbReference type="Proteomes" id="UP001138661">
    <property type="component" value="Unassembled WGS sequence"/>
</dbReference>
<protein>
    <submittedName>
        <fullName evidence="3">16S rRNA (Guanine(966)-N(2))-methyltransferase RsmD</fullName>
        <ecNumber evidence="3">2.1.1.171</ecNumber>
    </submittedName>
</protein>
<dbReference type="PANTHER" id="PTHR43542">
    <property type="entry name" value="METHYLTRANSFERASE"/>
    <property type="match status" value="1"/>
</dbReference>
<organism evidence="3 4">
    <name type="scientific">Roseobacter insulae</name>
    <dbReference type="NCBI Taxonomy" id="2859783"/>
    <lineage>
        <taxon>Bacteria</taxon>
        <taxon>Pseudomonadati</taxon>
        <taxon>Pseudomonadota</taxon>
        <taxon>Alphaproteobacteria</taxon>
        <taxon>Rhodobacterales</taxon>
        <taxon>Roseobacteraceae</taxon>
        <taxon>Roseobacter</taxon>
    </lineage>
</organism>
<accession>A0A9X1FXN2</accession>
<dbReference type="AlphaFoldDB" id="A0A9X1FXN2"/>
<dbReference type="PROSITE" id="PS00092">
    <property type="entry name" value="N6_MTASE"/>
    <property type="match status" value="1"/>
</dbReference>
<dbReference type="GO" id="GO:0003676">
    <property type="term" value="F:nucleic acid binding"/>
    <property type="evidence" value="ECO:0007669"/>
    <property type="project" value="InterPro"/>
</dbReference>
<name>A0A9X1FXN2_9RHOB</name>
<evidence type="ECO:0000313" key="4">
    <source>
        <dbReference type="Proteomes" id="UP001138661"/>
    </source>
</evidence>
<dbReference type="InterPro" id="IPR004398">
    <property type="entry name" value="RNA_MeTrfase_RsmD"/>
</dbReference>
<keyword evidence="4" id="KW-1185">Reference proteome</keyword>
<comment type="caution">
    <text evidence="3">The sequence shown here is derived from an EMBL/GenBank/DDBJ whole genome shotgun (WGS) entry which is preliminary data.</text>
</comment>
<gene>
    <name evidence="3" type="primary">rsmD</name>
    <name evidence="3" type="ORF">KX928_16795</name>
</gene>
<keyword evidence="1 3" id="KW-0489">Methyltransferase</keyword>
<reference evidence="3" key="1">
    <citation type="submission" date="2021-07" db="EMBL/GenBank/DDBJ databases">
        <title>Roseobacter insulae sp. nov., isolated from a tidal flat.</title>
        <authorList>
            <person name="Park S."/>
            <person name="Yoon J.-H."/>
        </authorList>
    </citation>
    <scope>NUCLEOTIDE SEQUENCE</scope>
    <source>
        <strain evidence="3">YSTF-M11</strain>
    </source>
</reference>